<evidence type="ECO:0000313" key="1">
    <source>
        <dbReference type="EMBL" id="CUP38650.1"/>
    </source>
</evidence>
<dbReference type="OrthoDB" id="2063421at2"/>
<sequence>MFLNKTQFKKWVKDAFKGGGLTVGRVYGGLVICGGTWTTWTEEGYVPNWVKATVMEYAGELPKAGYVFKAKKDNPVQYEIAENKYLDLPSMFMDAKVPFLVTPIVYDESWKNFRFLQNIGTQEIIAVSTYLYDILDMRELGGESRPAGPCSTSRNGSVLIWKNEHSALSICKTDISGNGLDVMDVLATHSFEKEVV</sequence>
<gene>
    <name evidence="1" type="ORF">ERS852491_05025</name>
</gene>
<dbReference type="Proteomes" id="UP000095544">
    <property type="component" value="Unassembled WGS sequence"/>
</dbReference>
<reference evidence="1 2" key="1">
    <citation type="submission" date="2015-09" db="EMBL/GenBank/DDBJ databases">
        <authorList>
            <consortium name="Pathogen Informatics"/>
        </authorList>
    </citation>
    <scope>NUCLEOTIDE SEQUENCE [LARGE SCALE GENOMIC DNA]</scope>
    <source>
        <strain evidence="1 2">2789STDY5834876</strain>
    </source>
</reference>
<organism evidence="1 2">
    <name type="scientific">Faecalicatena contorta</name>
    <dbReference type="NCBI Taxonomy" id="39482"/>
    <lineage>
        <taxon>Bacteria</taxon>
        <taxon>Bacillati</taxon>
        <taxon>Bacillota</taxon>
        <taxon>Clostridia</taxon>
        <taxon>Lachnospirales</taxon>
        <taxon>Lachnospiraceae</taxon>
        <taxon>Faecalicatena</taxon>
    </lineage>
</organism>
<name>A0A174MWX6_9FIRM</name>
<dbReference type="AlphaFoldDB" id="A0A174MWX6"/>
<accession>A0A174MWX6</accession>
<proteinExistence type="predicted"/>
<dbReference type="EMBL" id="CYZU01000095">
    <property type="protein sequence ID" value="CUP38650.1"/>
    <property type="molecule type" value="Genomic_DNA"/>
</dbReference>
<dbReference type="STRING" id="39482.ERS852491_05025"/>
<protein>
    <submittedName>
        <fullName evidence="1">Uncharacterized protein</fullName>
    </submittedName>
</protein>
<evidence type="ECO:0000313" key="2">
    <source>
        <dbReference type="Proteomes" id="UP000095544"/>
    </source>
</evidence>
<dbReference type="RefSeq" id="WP_025654063.1">
    <property type="nucleotide sequence ID" value="NZ_CYZU01000095.1"/>
</dbReference>